<dbReference type="Pfam" id="PF02627">
    <property type="entry name" value="CMD"/>
    <property type="match status" value="1"/>
</dbReference>
<gene>
    <name evidence="2" type="ORF">MOHU_26460</name>
</gene>
<feature type="domain" description="Carboxymuconolactone decarboxylase-like" evidence="1">
    <location>
        <begin position="27"/>
        <end position="110"/>
    </location>
</feature>
<proteinExistence type="predicted"/>
<dbReference type="InterPro" id="IPR003779">
    <property type="entry name" value="CMD-like"/>
</dbReference>
<accession>A0A2T0AJX9</accession>
<sequence>MAEELNRAQRILKDFQDGLERAKVAMPKTIQAYMDLEKYAAANYGVFDNKTKELMMLAQGVRTPCKYCIVIHTYNAIQEGATKEEIYEAASVAIPFGGAKTFAYACTYLTEAVEAFWVD</sequence>
<dbReference type="NCBIfam" id="TIGR00778">
    <property type="entry name" value="ahpD_dom"/>
    <property type="match status" value="1"/>
</dbReference>
<dbReference type="GO" id="GO:0051920">
    <property type="term" value="F:peroxiredoxin activity"/>
    <property type="evidence" value="ECO:0007669"/>
    <property type="project" value="InterPro"/>
</dbReference>
<dbReference type="Gene3D" id="1.20.1290.10">
    <property type="entry name" value="AhpD-like"/>
    <property type="match status" value="1"/>
</dbReference>
<evidence type="ECO:0000313" key="2">
    <source>
        <dbReference type="EMBL" id="PRR68714.1"/>
    </source>
</evidence>
<evidence type="ECO:0000313" key="3">
    <source>
        <dbReference type="Proteomes" id="UP000238415"/>
    </source>
</evidence>
<dbReference type="PANTHER" id="PTHR33930:SF2">
    <property type="entry name" value="BLR3452 PROTEIN"/>
    <property type="match status" value="1"/>
</dbReference>
<dbReference type="Proteomes" id="UP000238415">
    <property type="component" value="Unassembled WGS sequence"/>
</dbReference>
<dbReference type="PANTHER" id="PTHR33930">
    <property type="entry name" value="ALKYL HYDROPEROXIDE REDUCTASE AHPD"/>
    <property type="match status" value="1"/>
</dbReference>
<reference evidence="2 3" key="1">
    <citation type="submission" date="2018-03" db="EMBL/GenBank/DDBJ databases">
        <title>Genome sequence of Moorella humiferrea DSM 23265.</title>
        <authorList>
            <person name="Poehlein A."/>
            <person name="Daniel R."/>
        </authorList>
    </citation>
    <scope>NUCLEOTIDE SEQUENCE [LARGE SCALE GENOMIC DNA]</scope>
    <source>
        <strain evidence="2 3">DSM 23265</strain>
    </source>
</reference>
<dbReference type="InterPro" id="IPR004675">
    <property type="entry name" value="AhpD_core"/>
</dbReference>
<protein>
    <submittedName>
        <fullName evidence="2">Carboxymuconolactone decarboxylase family protein</fullName>
    </submittedName>
</protein>
<dbReference type="SUPFAM" id="SSF69118">
    <property type="entry name" value="AhpD-like"/>
    <property type="match status" value="1"/>
</dbReference>
<name>A0A2T0AJX9_9FIRM</name>
<dbReference type="AlphaFoldDB" id="A0A2T0AJX9"/>
<dbReference type="InterPro" id="IPR029032">
    <property type="entry name" value="AhpD-like"/>
</dbReference>
<keyword evidence="3" id="KW-1185">Reference proteome</keyword>
<dbReference type="RefSeq" id="WP_211292951.1">
    <property type="nucleotide sequence ID" value="NZ_CP136418.1"/>
</dbReference>
<dbReference type="EMBL" id="PVXM01000061">
    <property type="protein sequence ID" value="PRR68714.1"/>
    <property type="molecule type" value="Genomic_DNA"/>
</dbReference>
<organism evidence="2 3">
    <name type="scientific">Neomoorella humiferrea</name>
    <dbReference type="NCBI Taxonomy" id="676965"/>
    <lineage>
        <taxon>Bacteria</taxon>
        <taxon>Bacillati</taxon>
        <taxon>Bacillota</taxon>
        <taxon>Clostridia</taxon>
        <taxon>Neomoorellales</taxon>
        <taxon>Neomoorellaceae</taxon>
        <taxon>Neomoorella</taxon>
    </lineage>
</organism>
<comment type="caution">
    <text evidence="2">The sequence shown here is derived from an EMBL/GenBank/DDBJ whole genome shotgun (WGS) entry which is preliminary data.</text>
</comment>
<evidence type="ECO:0000259" key="1">
    <source>
        <dbReference type="Pfam" id="PF02627"/>
    </source>
</evidence>